<comment type="caution">
    <text evidence="6">The sequence shown here is derived from an EMBL/GenBank/DDBJ whole genome shotgun (WGS) entry which is preliminary data.</text>
</comment>
<gene>
    <name evidence="6" type="ORF">BCS92_08280</name>
    <name evidence="7" type="ORF">FC057_00615</name>
</gene>
<dbReference type="GO" id="GO:0016787">
    <property type="term" value="F:hydrolase activity"/>
    <property type="evidence" value="ECO:0007669"/>
    <property type="project" value="UniProtKB-KW"/>
</dbReference>
<reference evidence="7 9" key="4">
    <citation type="submission" date="2019-04" db="EMBL/GenBank/DDBJ databases">
        <title>A reverse ecology approach based on a biological definition of microbial populations.</title>
        <authorList>
            <person name="Arevalo P."/>
            <person name="Vaninsberghe D."/>
            <person name="Elsherbini J."/>
            <person name="Gore J."/>
            <person name="Polz M."/>
        </authorList>
    </citation>
    <scope>NUCLEOTIDE SEQUENCE [LARGE SCALE GENOMIC DNA]</scope>
    <source>
        <strain evidence="7 9">10N.222.45.A8</strain>
    </source>
</reference>
<evidence type="ECO:0000256" key="2">
    <source>
        <dbReference type="ARBA" id="ARBA00022801"/>
    </source>
</evidence>
<reference evidence="8" key="1">
    <citation type="submission" date="2016-07" db="EMBL/GenBank/DDBJ databases">
        <title>Nontailed viruses are major unrecognized killers of bacteria in the ocean.</title>
        <authorList>
            <person name="Kauffman K."/>
            <person name="Hussain F."/>
            <person name="Yang J."/>
            <person name="Arevalo P."/>
            <person name="Brown J."/>
            <person name="Cutler M."/>
            <person name="Kelly L."/>
            <person name="Polz M.F."/>
        </authorList>
    </citation>
    <scope>NUCLEOTIDE SEQUENCE [LARGE SCALE GENOMIC DNA]</scope>
    <source>
        <strain evidence="8">10N.222.48.A2</strain>
    </source>
</reference>
<dbReference type="InterPro" id="IPR029055">
    <property type="entry name" value="Ntn_hydrolases_N"/>
</dbReference>
<dbReference type="PANTHER" id="PTHR35527:SF2">
    <property type="entry name" value="HYDROLASE"/>
    <property type="match status" value="1"/>
</dbReference>
<evidence type="ECO:0000313" key="8">
    <source>
        <dbReference type="Proteomes" id="UP000235579"/>
    </source>
</evidence>
<evidence type="ECO:0000313" key="9">
    <source>
        <dbReference type="Proteomes" id="UP000308018"/>
    </source>
</evidence>
<dbReference type="Gene3D" id="3.60.60.10">
    <property type="entry name" value="Penicillin V Acylase, Chain A"/>
    <property type="match status" value="1"/>
</dbReference>
<dbReference type="AlphaFoldDB" id="A0A2N7NLI2"/>
<evidence type="ECO:0000256" key="1">
    <source>
        <dbReference type="ARBA" id="ARBA00006625"/>
    </source>
</evidence>
<name>A0A2N7NLI2_9VIBR</name>
<dbReference type="SUPFAM" id="SSF56235">
    <property type="entry name" value="N-terminal nucleophile aminohydrolases (Ntn hydrolases)"/>
    <property type="match status" value="1"/>
</dbReference>
<reference evidence="6" key="2">
    <citation type="submission" date="2016-07" db="EMBL/GenBank/DDBJ databases">
        <authorList>
            <person name="Wan K."/>
            <person name="Booth B."/>
            <person name="Spirohn K."/>
            <person name="Hao T."/>
            <person name="Hu Y."/>
            <person name="Calderwood M."/>
            <person name="Hill D."/>
            <person name="Mohr S."/>
            <person name="Vidal M."/>
            <person name="Celniker S."/>
            <person name="Perrimon N."/>
        </authorList>
    </citation>
    <scope>NUCLEOTIDE SEQUENCE</scope>
    <source>
        <strain evidence="6">10N.222.48.A2</strain>
    </source>
</reference>
<dbReference type="InterPro" id="IPR029132">
    <property type="entry name" value="CBAH/NAAA_C"/>
</dbReference>
<dbReference type="RefSeq" id="WP_009844918.1">
    <property type="nucleotide sequence ID" value="NZ_MDBP01000032.1"/>
</dbReference>
<organism evidence="6 8">
    <name type="scientific">Vibrio tasmaniensis</name>
    <dbReference type="NCBI Taxonomy" id="212663"/>
    <lineage>
        <taxon>Bacteria</taxon>
        <taxon>Pseudomonadati</taxon>
        <taxon>Pseudomonadota</taxon>
        <taxon>Gammaproteobacteria</taxon>
        <taxon>Vibrionales</taxon>
        <taxon>Vibrionaceae</taxon>
        <taxon>Vibrio</taxon>
    </lineage>
</organism>
<feature type="domain" description="Choloylglycine hydrolase/NAAA C-terminal" evidence="5">
    <location>
        <begin position="25"/>
        <end position="249"/>
    </location>
</feature>
<evidence type="ECO:0000256" key="4">
    <source>
        <dbReference type="SAM" id="SignalP"/>
    </source>
</evidence>
<feature type="chain" id="PRO_5030054292" evidence="4">
    <location>
        <begin position="22"/>
        <end position="345"/>
    </location>
</feature>
<evidence type="ECO:0000313" key="7">
    <source>
        <dbReference type="EMBL" id="TKG37773.1"/>
    </source>
</evidence>
<feature type="region of interest" description="Disordered" evidence="3">
    <location>
        <begin position="209"/>
        <end position="229"/>
    </location>
</feature>
<evidence type="ECO:0000259" key="5">
    <source>
        <dbReference type="Pfam" id="PF02275"/>
    </source>
</evidence>
<dbReference type="EMBL" id="MDBP01000032">
    <property type="protein sequence ID" value="PMP16629.1"/>
    <property type="molecule type" value="Genomic_DNA"/>
</dbReference>
<dbReference type="Proteomes" id="UP000235579">
    <property type="component" value="Unassembled WGS sequence"/>
</dbReference>
<feature type="signal peptide" evidence="4">
    <location>
        <begin position="1"/>
        <end position="21"/>
    </location>
</feature>
<dbReference type="EMBL" id="SYVV01000001">
    <property type="protein sequence ID" value="TKG37773.1"/>
    <property type="molecule type" value="Genomic_DNA"/>
</dbReference>
<evidence type="ECO:0000256" key="3">
    <source>
        <dbReference type="SAM" id="MobiDB-lite"/>
    </source>
</evidence>
<keyword evidence="4" id="KW-0732">Signal</keyword>
<proteinExistence type="inferred from homology"/>
<protein>
    <submittedName>
        <fullName evidence="6">Choloylglycine hydrolase</fullName>
    </submittedName>
    <submittedName>
        <fullName evidence="7">Linear amide C-N hydrolase</fullName>
    </submittedName>
</protein>
<dbReference type="InterPro" id="IPR052193">
    <property type="entry name" value="Peptidase_C59"/>
</dbReference>
<reference evidence="6" key="3">
    <citation type="journal article" date="2018" name="Nature">
        <title>A major lineage of non-tailed dsDNA viruses as unrecognized killers of marine bacteria.</title>
        <authorList>
            <person name="Kauffman K.M."/>
            <person name="Hussain F.A."/>
            <person name="Yang J."/>
            <person name="Arevalo P."/>
            <person name="Brown J.M."/>
            <person name="Chang W.K."/>
            <person name="VanInsberghe D."/>
            <person name="Elsherbini J."/>
            <person name="Sharma R.S."/>
            <person name="Cutler M.B."/>
            <person name="Kelly L."/>
            <person name="Polz M.F."/>
        </authorList>
    </citation>
    <scope>NUCLEOTIDE SEQUENCE</scope>
    <source>
        <strain evidence="6">10N.222.48.A2</strain>
    </source>
</reference>
<accession>A0A2N7NLI2</accession>
<evidence type="ECO:0000313" key="6">
    <source>
        <dbReference type="EMBL" id="PMP16629.1"/>
    </source>
</evidence>
<comment type="similarity">
    <text evidence="1">Belongs to the peptidase C59 family.</text>
</comment>
<keyword evidence="2 6" id="KW-0378">Hydrolase</keyword>
<sequence length="345" mass="38261">MNKKILSTAIIATFSMGVVTAAEACTRLLWDTQDQGTFVSRTVDWSEPTNVHLVNIPKNSAYLTHLNNSNQVTSKYDVTGLTTYGQITDGMNSEGLSGNVLYDRNMDTDDSTQADDLGTLTYLKHVLSQFSTVEEAVKFVEKSQPAIEFVPGIPVRIALHISLQDTSGDSAIIEFRAEGPRVWHGAEYTVMTNQPDYDQHLANVERSKRGWGPKEAQYSQTNLGTGGNANPEDRFVHSSYYMEHLTEPSSVINGMVKLDSLTYKIPHDAPIAPIDGVMSGYATEYAVNYHLQTGETLLRYQWGDDFTQLQYNMRDIQESGKAISFQLIQPGLIGDVTETIIKSAN</sequence>
<dbReference type="PANTHER" id="PTHR35527">
    <property type="entry name" value="CHOLOYLGLYCINE HYDROLASE"/>
    <property type="match status" value="1"/>
</dbReference>
<dbReference type="Proteomes" id="UP000308018">
    <property type="component" value="Unassembled WGS sequence"/>
</dbReference>
<dbReference type="Pfam" id="PF02275">
    <property type="entry name" value="CBAH"/>
    <property type="match status" value="1"/>
</dbReference>